<organism evidence="7 8">
    <name type="scientific">Hymenobacter psychrotolerans DSM 18569</name>
    <dbReference type="NCBI Taxonomy" id="1121959"/>
    <lineage>
        <taxon>Bacteria</taxon>
        <taxon>Pseudomonadati</taxon>
        <taxon>Bacteroidota</taxon>
        <taxon>Cytophagia</taxon>
        <taxon>Cytophagales</taxon>
        <taxon>Hymenobacteraceae</taxon>
        <taxon>Hymenobacter</taxon>
    </lineage>
</organism>
<dbReference type="EC" id="2.7.1.48" evidence="2"/>
<dbReference type="NCBIfam" id="NF004018">
    <property type="entry name" value="PRK05480.1"/>
    <property type="match status" value="1"/>
</dbReference>
<accession>A0A1M6RVZ3</accession>
<proteinExistence type="predicted"/>
<protein>
    <recommendedName>
        <fullName evidence="2">uridine/cytidine kinase</fullName>
        <ecNumber evidence="2">2.7.1.48</ecNumber>
    </recommendedName>
</protein>
<dbReference type="PRINTS" id="PR00988">
    <property type="entry name" value="URIDINKINASE"/>
</dbReference>
<evidence type="ECO:0000313" key="7">
    <source>
        <dbReference type="EMBL" id="SHK36641.1"/>
    </source>
</evidence>
<sequence length="211" mass="24141">MQHPFIVGITGGSASGKTTFLRRLLASFSEEEICLISQDNYYHPRENQFVDAQGVTHFDLPTSIDSAAYAADVLSISRGQEVRRPEYTFNNTLAAPTELVFRPAPIVVVEGIFVFHFEEVARLLDLKVFIDAQEHVKVLRRIVRDRDERGYDLEDVLYRYVNHVAPTYDKYIKPYKNDADIIIPNNHHFDRALDVLVSFLRSKVAASKQVL</sequence>
<dbReference type="Proteomes" id="UP000183947">
    <property type="component" value="Unassembled WGS sequence"/>
</dbReference>
<keyword evidence="8" id="KW-1185">Reference proteome</keyword>
<dbReference type="GO" id="GO:0044206">
    <property type="term" value="P:UMP salvage"/>
    <property type="evidence" value="ECO:0007669"/>
    <property type="project" value="UniProtKB-UniPathway"/>
</dbReference>
<dbReference type="RefSeq" id="WP_073281404.1">
    <property type="nucleotide sequence ID" value="NZ_FRAS01000002.1"/>
</dbReference>
<dbReference type="GO" id="GO:0004849">
    <property type="term" value="F:uridine kinase activity"/>
    <property type="evidence" value="ECO:0007669"/>
    <property type="project" value="UniProtKB-EC"/>
</dbReference>
<evidence type="ECO:0000313" key="8">
    <source>
        <dbReference type="Proteomes" id="UP000183947"/>
    </source>
</evidence>
<dbReference type="SUPFAM" id="SSF52540">
    <property type="entry name" value="P-loop containing nucleoside triphosphate hydrolases"/>
    <property type="match status" value="1"/>
</dbReference>
<dbReference type="InterPro" id="IPR027417">
    <property type="entry name" value="P-loop_NTPase"/>
</dbReference>
<keyword evidence="3" id="KW-0808">Transferase</keyword>
<dbReference type="Gene3D" id="3.40.50.300">
    <property type="entry name" value="P-loop containing nucleotide triphosphate hydrolases"/>
    <property type="match status" value="1"/>
</dbReference>
<feature type="domain" description="Phosphoribulokinase/uridine kinase" evidence="6">
    <location>
        <begin position="6"/>
        <end position="185"/>
    </location>
</feature>
<dbReference type="Pfam" id="PF00485">
    <property type="entry name" value="PRK"/>
    <property type="match status" value="1"/>
</dbReference>
<dbReference type="InterPro" id="IPR000764">
    <property type="entry name" value="Uridine_kinase-like"/>
</dbReference>
<reference evidence="8" key="1">
    <citation type="submission" date="2016-11" db="EMBL/GenBank/DDBJ databases">
        <authorList>
            <person name="Varghese N."/>
            <person name="Submissions S."/>
        </authorList>
    </citation>
    <scope>NUCLEOTIDE SEQUENCE [LARGE SCALE GENOMIC DNA]</scope>
    <source>
        <strain evidence="8">DSM 18569</strain>
    </source>
</reference>
<dbReference type="STRING" id="1121959.SAMN02746009_00809"/>
<evidence type="ECO:0000256" key="5">
    <source>
        <dbReference type="ARBA" id="ARBA00022777"/>
    </source>
</evidence>
<comment type="pathway">
    <text evidence="1">Pyrimidine metabolism; UMP biosynthesis via salvage pathway; UMP from uridine: step 1/1.</text>
</comment>
<dbReference type="GO" id="GO:0005524">
    <property type="term" value="F:ATP binding"/>
    <property type="evidence" value="ECO:0007669"/>
    <property type="project" value="InterPro"/>
</dbReference>
<dbReference type="CDD" id="cd02023">
    <property type="entry name" value="UMPK"/>
    <property type="match status" value="1"/>
</dbReference>
<evidence type="ECO:0000256" key="4">
    <source>
        <dbReference type="ARBA" id="ARBA00022741"/>
    </source>
</evidence>
<dbReference type="InterPro" id="IPR006083">
    <property type="entry name" value="PRK/URK"/>
</dbReference>
<evidence type="ECO:0000256" key="2">
    <source>
        <dbReference type="ARBA" id="ARBA00012137"/>
    </source>
</evidence>
<evidence type="ECO:0000256" key="3">
    <source>
        <dbReference type="ARBA" id="ARBA00022679"/>
    </source>
</evidence>
<dbReference type="UniPathway" id="UPA00574">
    <property type="reaction ID" value="UER00637"/>
</dbReference>
<keyword evidence="5 7" id="KW-0418">Kinase</keyword>
<name>A0A1M6RVZ3_9BACT</name>
<dbReference type="PANTHER" id="PTHR10285">
    <property type="entry name" value="URIDINE KINASE"/>
    <property type="match status" value="1"/>
</dbReference>
<dbReference type="OrthoDB" id="9777642at2"/>
<keyword evidence="4" id="KW-0547">Nucleotide-binding</keyword>
<gene>
    <name evidence="7" type="ORF">SAMN02746009_00809</name>
</gene>
<evidence type="ECO:0000259" key="6">
    <source>
        <dbReference type="Pfam" id="PF00485"/>
    </source>
</evidence>
<dbReference type="AlphaFoldDB" id="A0A1M6RVZ3"/>
<dbReference type="EMBL" id="FRAS01000002">
    <property type="protein sequence ID" value="SHK36641.1"/>
    <property type="molecule type" value="Genomic_DNA"/>
</dbReference>
<evidence type="ECO:0000256" key="1">
    <source>
        <dbReference type="ARBA" id="ARBA00004690"/>
    </source>
</evidence>